<feature type="compositionally biased region" description="Low complexity" evidence="1">
    <location>
        <begin position="142"/>
        <end position="171"/>
    </location>
</feature>
<reference evidence="2" key="1">
    <citation type="journal article" date="2019" name="Beilstein J. Org. Chem.">
        <title>Nanangenines: drimane sesquiterpenoids as the dominant metabolite cohort of a novel Australian fungus, Aspergillus nanangensis.</title>
        <authorList>
            <person name="Lacey H.J."/>
            <person name="Gilchrist C.L.M."/>
            <person name="Crombie A."/>
            <person name="Kalaitzis J.A."/>
            <person name="Vuong D."/>
            <person name="Rutledge P.J."/>
            <person name="Turner P."/>
            <person name="Pitt J.I."/>
            <person name="Lacey E."/>
            <person name="Chooi Y.H."/>
            <person name="Piggott A.M."/>
        </authorList>
    </citation>
    <scope>NUCLEOTIDE SEQUENCE</scope>
    <source>
        <strain evidence="2">MST-FP2251</strain>
    </source>
</reference>
<dbReference type="PANTHER" id="PTHR38797:SF4">
    <property type="entry name" value="NUCLEAR PORE COMPLEX PROTEIN NUP85"/>
    <property type="match status" value="1"/>
</dbReference>
<dbReference type="AlphaFoldDB" id="A0AAD4CL53"/>
<accession>A0AAD4CL53</accession>
<dbReference type="InterPro" id="IPR022085">
    <property type="entry name" value="OpdG"/>
</dbReference>
<evidence type="ECO:0000256" key="1">
    <source>
        <dbReference type="SAM" id="MobiDB-lite"/>
    </source>
</evidence>
<evidence type="ECO:0000313" key="2">
    <source>
        <dbReference type="EMBL" id="KAF9887612.1"/>
    </source>
</evidence>
<name>A0AAD4CL53_ASPNN</name>
<dbReference type="EMBL" id="VCAU01000059">
    <property type="protein sequence ID" value="KAF9887612.1"/>
    <property type="molecule type" value="Genomic_DNA"/>
</dbReference>
<proteinExistence type="predicted"/>
<keyword evidence="3" id="KW-1185">Reference proteome</keyword>
<dbReference type="InterPro" id="IPR053204">
    <property type="entry name" value="Oxopyrrolidines_Biosynth-assoc"/>
</dbReference>
<sequence length="413" mass="45958">MNADMDMELDTLATKQHWVHGSMNRPFTLIVALYLAEQTSLDIAVKEIVSVINEIYYGGESAFDLEESLKDIWASILHASKKIPRDSPSHPPNVPTAPQLLLLNLLTSLQSQPDPASVPQTNPFADPNVSLLDLDVDDPLLPRDTGAATTTTTTTTNPSADTTDDNTLNLDWGSETVPPTAPREIHPVRRRTSSNIRKEMSWAYLPLFEEVVLQALGDEPGRRAGFSATEIVGWERFVAFLAHVTKREVVRLEGVAIAMMRWALEEGHDSLPTTTTTTSSSGSQEGSGVEKKEQRHHSWGRHGRAKSHSSGPSYEEHVARTRVEAKRLNVYVAAAALWAIIMGEELWQRRGEDEESPIGLSLTPAPEPHIGRISKRRWRMWIDRLQFLSQREDLTISTRELAAEAAAVMLRVV</sequence>
<dbReference type="PANTHER" id="PTHR38797">
    <property type="entry name" value="NUCLEAR PORE COMPLEX PROTEIN NUP85-RELATED"/>
    <property type="match status" value="1"/>
</dbReference>
<dbReference type="Pfam" id="PF12311">
    <property type="entry name" value="DUF3632"/>
    <property type="match status" value="1"/>
</dbReference>
<evidence type="ECO:0000313" key="3">
    <source>
        <dbReference type="Proteomes" id="UP001194746"/>
    </source>
</evidence>
<dbReference type="Proteomes" id="UP001194746">
    <property type="component" value="Unassembled WGS sequence"/>
</dbReference>
<feature type="compositionally biased region" description="Low complexity" evidence="1">
    <location>
        <begin position="273"/>
        <end position="287"/>
    </location>
</feature>
<feature type="compositionally biased region" description="Basic residues" evidence="1">
    <location>
        <begin position="294"/>
        <end position="307"/>
    </location>
</feature>
<protein>
    <submittedName>
        <fullName evidence="2">Uncharacterized protein</fullName>
    </submittedName>
</protein>
<organism evidence="2 3">
    <name type="scientific">Aspergillus nanangensis</name>
    <dbReference type="NCBI Taxonomy" id="2582783"/>
    <lineage>
        <taxon>Eukaryota</taxon>
        <taxon>Fungi</taxon>
        <taxon>Dikarya</taxon>
        <taxon>Ascomycota</taxon>
        <taxon>Pezizomycotina</taxon>
        <taxon>Eurotiomycetes</taxon>
        <taxon>Eurotiomycetidae</taxon>
        <taxon>Eurotiales</taxon>
        <taxon>Aspergillaceae</taxon>
        <taxon>Aspergillus</taxon>
        <taxon>Aspergillus subgen. Circumdati</taxon>
    </lineage>
</organism>
<reference evidence="2" key="2">
    <citation type="submission" date="2020-02" db="EMBL/GenBank/DDBJ databases">
        <authorList>
            <person name="Gilchrist C.L.M."/>
            <person name="Chooi Y.-H."/>
        </authorList>
    </citation>
    <scope>NUCLEOTIDE SEQUENCE</scope>
    <source>
        <strain evidence="2">MST-FP2251</strain>
    </source>
</reference>
<gene>
    <name evidence="2" type="ORF">FE257_009825</name>
</gene>
<comment type="caution">
    <text evidence="2">The sequence shown here is derived from an EMBL/GenBank/DDBJ whole genome shotgun (WGS) entry which is preliminary data.</text>
</comment>
<feature type="region of interest" description="Disordered" evidence="1">
    <location>
        <begin position="268"/>
        <end position="316"/>
    </location>
</feature>
<feature type="region of interest" description="Disordered" evidence="1">
    <location>
        <begin position="140"/>
        <end position="182"/>
    </location>
</feature>